<proteinExistence type="predicted"/>
<organism evidence="2 3">
    <name type="scientific">Peptostreptococcus equinus</name>
    <dbReference type="NCBI Taxonomy" id="3003601"/>
    <lineage>
        <taxon>Bacteria</taxon>
        <taxon>Bacillati</taxon>
        <taxon>Bacillota</taxon>
        <taxon>Clostridia</taxon>
        <taxon>Peptostreptococcales</taxon>
        <taxon>Peptostreptococcaceae</taxon>
        <taxon>Peptostreptococcus</taxon>
    </lineage>
</organism>
<dbReference type="RefSeq" id="WP_269312317.1">
    <property type="nucleotide sequence ID" value="NZ_CP114052.1"/>
</dbReference>
<dbReference type="InterPro" id="IPR004038">
    <property type="entry name" value="Ribosomal_eL8/eL30/eS12/Gad45"/>
</dbReference>
<evidence type="ECO:0000313" key="3">
    <source>
        <dbReference type="Proteomes" id="UP001164187"/>
    </source>
</evidence>
<protein>
    <submittedName>
        <fullName evidence="2">Ribosomal L7Ae/L30e/S12e/Gadd45 family protein</fullName>
    </submittedName>
</protein>
<accession>A0ABY7JQL3</accession>
<dbReference type="Gene3D" id="3.30.1330.30">
    <property type="match status" value="1"/>
</dbReference>
<feature type="domain" description="Ribosomal protein eL8/eL30/eS12/Gadd45" evidence="1">
    <location>
        <begin position="11"/>
        <end position="96"/>
    </location>
</feature>
<reference evidence="2" key="1">
    <citation type="submission" date="2022-12" db="EMBL/GenBank/DDBJ databases">
        <title>Peptostreptococcus.</title>
        <authorList>
            <person name="Lee S.H."/>
        </authorList>
    </citation>
    <scope>NUCLEOTIDE SEQUENCE</scope>
    <source>
        <strain evidence="2">CBA3647</strain>
    </source>
</reference>
<evidence type="ECO:0000313" key="2">
    <source>
        <dbReference type="EMBL" id="WAW15641.1"/>
    </source>
</evidence>
<gene>
    <name evidence="2" type="ORF">O0R46_04120</name>
</gene>
<evidence type="ECO:0000259" key="1">
    <source>
        <dbReference type="Pfam" id="PF01248"/>
    </source>
</evidence>
<name>A0ABY7JQL3_9FIRM</name>
<dbReference type="SUPFAM" id="SSF55315">
    <property type="entry name" value="L30e-like"/>
    <property type="match status" value="1"/>
</dbReference>
<dbReference type="InterPro" id="IPR029064">
    <property type="entry name" value="Ribosomal_eL30-like_sf"/>
</dbReference>
<dbReference type="Pfam" id="PF01248">
    <property type="entry name" value="Ribosomal_L7Ae"/>
    <property type="match status" value="1"/>
</dbReference>
<keyword evidence="3" id="KW-1185">Reference proteome</keyword>
<dbReference type="Proteomes" id="UP001164187">
    <property type="component" value="Chromosome"/>
</dbReference>
<dbReference type="EMBL" id="CP114052">
    <property type="protein sequence ID" value="WAW15641.1"/>
    <property type="molecule type" value="Genomic_DNA"/>
</dbReference>
<sequence>MQNIEDINIKKIYSWFGLARRAGFLVSGDDTTIKEVKKKNLYLVILAEDASDNTKKLFEDKCSFRNIDCYHFGNKVEIGGAIGKSPRAVLGIKDKNMALQIKKLLGALSD</sequence>